<name>A0A813L662_POLGL</name>
<protein>
    <submittedName>
        <fullName evidence="1">Uncharacterized protein</fullName>
    </submittedName>
</protein>
<reference evidence="1" key="1">
    <citation type="submission" date="2021-02" db="EMBL/GenBank/DDBJ databases">
        <authorList>
            <person name="Dougan E. K."/>
            <person name="Rhodes N."/>
            <person name="Thang M."/>
            <person name="Chan C."/>
        </authorList>
    </citation>
    <scope>NUCLEOTIDE SEQUENCE</scope>
</reference>
<gene>
    <name evidence="1" type="ORF">PGLA2088_LOCUS41334</name>
</gene>
<organism evidence="1 2">
    <name type="scientific">Polarella glacialis</name>
    <name type="common">Dinoflagellate</name>
    <dbReference type="NCBI Taxonomy" id="89957"/>
    <lineage>
        <taxon>Eukaryota</taxon>
        <taxon>Sar</taxon>
        <taxon>Alveolata</taxon>
        <taxon>Dinophyceae</taxon>
        <taxon>Suessiales</taxon>
        <taxon>Suessiaceae</taxon>
        <taxon>Polarella</taxon>
    </lineage>
</organism>
<evidence type="ECO:0000313" key="1">
    <source>
        <dbReference type="EMBL" id="CAE8720455.1"/>
    </source>
</evidence>
<proteinExistence type="predicted"/>
<dbReference type="Proteomes" id="UP000626109">
    <property type="component" value="Unassembled WGS sequence"/>
</dbReference>
<accession>A0A813L662</accession>
<dbReference type="AlphaFoldDB" id="A0A813L662"/>
<evidence type="ECO:0000313" key="2">
    <source>
        <dbReference type="Proteomes" id="UP000626109"/>
    </source>
</evidence>
<comment type="caution">
    <text evidence="1">The sequence shown here is derived from an EMBL/GenBank/DDBJ whole genome shotgun (WGS) entry which is preliminary data.</text>
</comment>
<dbReference type="EMBL" id="CAJNNW010033806">
    <property type="protein sequence ID" value="CAE8720455.1"/>
    <property type="molecule type" value="Genomic_DNA"/>
</dbReference>
<sequence>MASPNNAVVMEEGLGEDENLIKNQTKELMSNTCWLSYCLCCGTGCSNCCDPLFLGTFKFLCCEGLCSTAPGYGEDGCCNTLSKCCCLVNVGSFPPGGGGNDGVPCFACCNIRCGGEGGQEDGASKYEQLVRDTFLCSYCLCCGLGCSSPSDPLFLGTLKCCCLKTSFATSPACDEATGCCYIQSKCCCCIQALTLPPGGGKSDGIPALACCGVTIWSGEKGDADSDEEARS</sequence>